<sequence length="397" mass="42454">MSPAPDRTALDAATDEVAALAAEHAAEVDERAEFPTAAVAAMRRTGLLGLMVPVEYSGLGGDLRDLVRVVGRIAGGCLSTGLVLAMHCQQVETIARHAGAALRARLLPEVAEGRRYLASVTTEDGSGGHLFQGSASLERTGEGWTLRRAAPIVTGGRRADGFLVKAVDAGTPPRTRLCYVDRERVSVGYGQTWRAMGMRGTENTALTLTGRVPDDQMLGETEDSTAFREIALETFAPSAHLGWSAAWLGAARAAFAALVRLARRGDPAVRFDRKSDLDVHRLAGVRTRLEVVAGYLSGVVDEVLTLRSLGRTLDRPATQIRLNTLKVIAARETLAAAEEMMTIAGLRTGYLRDAPVPLERLVRDLHSASLNYDDRRLLAANGALCLLDTAVTLPGDQ</sequence>
<dbReference type="Pfam" id="PF08028">
    <property type="entry name" value="Acyl-CoA_dh_2"/>
    <property type="match status" value="1"/>
</dbReference>
<dbReference type="SUPFAM" id="SSF56645">
    <property type="entry name" value="Acyl-CoA dehydrogenase NM domain-like"/>
    <property type="match status" value="1"/>
</dbReference>
<organism evidence="4 5">
    <name type="scientific">Streptoalloteichus tenebrarius (strain ATCC 17920 / DSM 40477 / JCM 4838 / CBS 697.72 / NBRC 16177 / NCIMB 11028 / NRRL B-12390 / A12253. 1 / ISP 5477)</name>
    <name type="common">Streptomyces tenebrarius</name>
    <dbReference type="NCBI Taxonomy" id="1933"/>
    <lineage>
        <taxon>Bacteria</taxon>
        <taxon>Bacillati</taxon>
        <taxon>Actinomycetota</taxon>
        <taxon>Actinomycetes</taxon>
        <taxon>Pseudonocardiales</taxon>
        <taxon>Pseudonocardiaceae</taxon>
        <taxon>Streptoalloteichus</taxon>
    </lineage>
</organism>
<feature type="domain" description="Acyl-CoA dehydrogenase/oxidase N-terminal" evidence="2">
    <location>
        <begin position="10"/>
        <end position="113"/>
    </location>
</feature>
<evidence type="ECO:0000256" key="1">
    <source>
        <dbReference type="ARBA" id="ARBA00023002"/>
    </source>
</evidence>
<feature type="domain" description="Acyl-CoA dehydrogenase C-terminal" evidence="3">
    <location>
        <begin position="242"/>
        <end position="368"/>
    </location>
</feature>
<dbReference type="PANTHER" id="PTHR43884">
    <property type="entry name" value="ACYL-COA DEHYDROGENASE"/>
    <property type="match status" value="1"/>
</dbReference>
<dbReference type="InterPro" id="IPR046373">
    <property type="entry name" value="Acyl-CoA_Oxase/DH_mid-dom_sf"/>
</dbReference>
<keyword evidence="5" id="KW-1185">Reference proteome</keyword>
<dbReference type="Proteomes" id="UP001205311">
    <property type="component" value="Unassembled WGS sequence"/>
</dbReference>
<dbReference type="InterPro" id="IPR037069">
    <property type="entry name" value="AcylCoA_DH/ox_N_sf"/>
</dbReference>
<dbReference type="Pfam" id="PF02771">
    <property type="entry name" value="Acyl-CoA_dh_N"/>
    <property type="match status" value="1"/>
</dbReference>
<protein>
    <submittedName>
        <fullName evidence="4">Acyl-CoA dehydrogenase</fullName>
    </submittedName>
</protein>
<dbReference type="PANTHER" id="PTHR43884:SF12">
    <property type="entry name" value="ISOVALERYL-COA DEHYDROGENASE, MITOCHONDRIAL-RELATED"/>
    <property type="match status" value="1"/>
</dbReference>
<accession>A0ABT1HRN8</accession>
<dbReference type="InterPro" id="IPR036250">
    <property type="entry name" value="AcylCo_DH-like_C"/>
</dbReference>
<evidence type="ECO:0000313" key="5">
    <source>
        <dbReference type="Proteomes" id="UP001205311"/>
    </source>
</evidence>
<dbReference type="Gene3D" id="1.10.540.10">
    <property type="entry name" value="Acyl-CoA dehydrogenase/oxidase, N-terminal domain"/>
    <property type="match status" value="1"/>
</dbReference>
<dbReference type="InterPro" id="IPR013786">
    <property type="entry name" value="AcylCoA_DH/ox_N"/>
</dbReference>
<dbReference type="Gene3D" id="1.20.140.10">
    <property type="entry name" value="Butyryl-CoA Dehydrogenase, subunit A, domain 3"/>
    <property type="match status" value="1"/>
</dbReference>
<gene>
    <name evidence="4" type="ORF">LX15_001837</name>
</gene>
<evidence type="ECO:0000259" key="2">
    <source>
        <dbReference type="Pfam" id="PF02771"/>
    </source>
</evidence>
<dbReference type="Gene3D" id="2.40.110.10">
    <property type="entry name" value="Butyryl-CoA Dehydrogenase, subunit A, domain 2"/>
    <property type="match status" value="1"/>
</dbReference>
<dbReference type="InterPro" id="IPR009100">
    <property type="entry name" value="AcylCoA_DH/oxidase_NM_dom_sf"/>
</dbReference>
<proteinExistence type="predicted"/>
<evidence type="ECO:0000259" key="3">
    <source>
        <dbReference type="Pfam" id="PF08028"/>
    </source>
</evidence>
<evidence type="ECO:0000313" key="4">
    <source>
        <dbReference type="EMBL" id="MCP2258143.1"/>
    </source>
</evidence>
<dbReference type="RefSeq" id="WP_253669089.1">
    <property type="nucleotide sequence ID" value="NZ_JAMTCP010000007.1"/>
</dbReference>
<dbReference type="InterPro" id="IPR013107">
    <property type="entry name" value="Acyl-CoA_DH_C"/>
</dbReference>
<reference evidence="4 5" key="1">
    <citation type="submission" date="2022-06" db="EMBL/GenBank/DDBJ databases">
        <title>Genomic Encyclopedia of Archaeal and Bacterial Type Strains, Phase II (KMG-II): from individual species to whole genera.</title>
        <authorList>
            <person name="Goeker M."/>
        </authorList>
    </citation>
    <scope>NUCLEOTIDE SEQUENCE [LARGE SCALE GENOMIC DNA]</scope>
    <source>
        <strain evidence="4 5">DSM 40477</strain>
    </source>
</reference>
<comment type="caution">
    <text evidence="4">The sequence shown here is derived from an EMBL/GenBank/DDBJ whole genome shotgun (WGS) entry which is preliminary data.</text>
</comment>
<dbReference type="EMBL" id="JAMTCP010000007">
    <property type="protein sequence ID" value="MCP2258143.1"/>
    <property type="molecule type" value="Genomic_DNA"/>
</dbReference>
<name>A0ABT1HRN8_STRSD</name>
<dbReference type="SUPFAM" id="SSF47203">
    <property type="entry name" value="Acyl-CoA dehydrogenase C-terminal domain-like"/>
    <property type="match status" value="1"/>
</dbReference>
<dbReference type="PIRSF" id="PIRSF016578">
    <property type="entry name" value="HsaA"/>
    <property type="match status" value="1"/>
</dbReference>
<keyword evidence="1" id="KW-0560">Oxidoreductase</keyword>